<feature type="domain" description="RNA polymerase sigma-70 region 2" evidence="6">
    <location>
        <begin position="41"/>
        <end position="109"/>
    </location>
</feature>
<dbReference type="SUPFAM" id="SSF88659">
    <property type="entry name" value="Sigma3 and sigma4 domains of RNA polymerase sigma factors"/>
    <property type="match status" value="1"/>
</dbReference>
<accession>A0ABN3L3V1</accession>
<dbReference type="InterPro" id="IPR007627">
    <property type="entry name" value="RNA_pol_sigma70_r2"/>
</dbReference>
<evidence type="ECO:0000256" key="1">
    <source>
        <dbReference type="ARBA" id="ARBA00010641"/>
    </source>
</evidence>
<evidence type="ECO:0000259" key="6">
    <source>
        <dbReference type="Pfam" id="PF04542"/>
    </source>
</evidence>
<keyword evidence="5" id="KW-0804">Transcription</keyword>
<proteinExistence type="inferred from homology"/>
<dbReference type="InterPro" id="IPR014284">
    <property type="entry name" value="RNA_pol_sigma-70_dom"/>
</dbReference>
<dbReference type="InterPro" id="IPR036388">
    <property type="entry name" value="WH-like_DNA-bd_sf"/>
</dbReference>
<dbReference type="CDD" id="cd06171">
    <property type="entry name" value="Sigma70_r4"/>
    <property type="match status" value="1"/>
</dbReference>
<dbReference type="Pfam" id="PF04545">
    <property type="entry name" value="Sigma70_r4"/>
    <property type="match status" value="1"/>
</dbReference>
<evidence type="ECO:0000256" key="5">
    <source>
        <dbReference type="ARBA" id="ARBA00023163"/>
    </source>
</evidence>
<dbReference type="Proteomes" id="UP001501358">
    <property type="component" value="Unassembled WGS sequence"/>
</dbReference>
<reference evidence="8 9" key="1">
    <citation type="journal article" date="2019" name="Int. J. Syst. Evol. Microbiol.">
        <title>The Global Catalogue of Microorganisms (GCM) 10K type strain sequencing project: providing services to taxonomists for standard genome sequencing and annotation.</title>
        <authorList>
            <consortium name="The Broad Institute Genomics Platform"/>
            <consortium name="The Broad Institute Genome Sequencing Center for Infectious Disease"/>
            <person name="Wu L."/>
            <person name="Ma J."/>
        </authorList>
    </citation>
    <scope>NUCLEOTIDE SEQUENCE [LARGE SCALE GENOMIC DNA]</scope>
    <source>
        <strain evidence="8 9">JCM 6307</strain>
    </source>
</reference>
<dbReference type="EMBL" id="BAAATA010000005">
    <property type="protein sequence ID" value="GAA2477313.1"/>
    <property type="molecule type" value="Genomic_DNA"/>
</dbReference>
<evidence type="ECO:0000313" key="8">
    <source>
        <dbReference type="EMBL" id="GAA2477313.1"/>
    </source>
</evidence>
<feature type="domain" description="RNA polymerase sigma-70 region 4" evidence="7">
    <location>
        <begin position="144"/>
        <end position="191"/>
    </location>
</feature>
<dbReference type="PANTHER" id="PTHR43133">
    <property type="entry name" value="RNA POLYMERASE ECF-TYPE SIGMA FACTO"/>
    <property type="match status" value="1"/>
</dbReference>
<gene>
    <name evidence="8" type="ORF">GCM10010406_11820</name>
</gene>
<keyword evidence="2" id="KW-0805">Transcription regulation</keyword>
<dbReference type="PANTHER" id="PTHR43133:SF62">
    <property type="entry name" value="RNA POLYMERASE SIGMA FACTOR SIGZ"/>
    <property type="match status" value="1"/>
</dbReference>
<keyword evidence="4" id="KW-0238">DNA-binding</keyword>
<protein>
    <submittedName>
        <fullName evidence="8">Sigma-70 family RNA polymerase sigma factor</fullName>
    </submittedName>
</protein>
<dbReference type="InterPro" id="IPR039425">
    <property type="entry name" value="RNA_pol_sigma-70-like"/>
</dbReference>
<dbReference type="InterPro" id="IPR007630">
    <property type="entry name" value="RNA_pol_sigma70_r4"/>
</dbReference>
<evidence type="ECO:0000256" key="2">
    <source>
        <dbReference type="ARBA" id="ARBA00023015"/>
    </source>
</evidence>
<dbReference type="Gene3D" id="1.10.1740.10">
    <property type="match status" value="1"/>
</dbReference>
<dbReference type="NCBIfam" id="TIGR02937">
    <property type="entry name" value="sigma70-ECF"/>
    <property type="match status" value="1"/>
</dbReference>
<evidence type="ECO:0000313" key="9">
    <source>
        <dbReference type="Proteomes" id="UP001501358"/>
    </source>
</evidence>
<name>A0ABN3L3V1_9ACTN</name>
<evidence type="ECO:0000256" key="4">
    <source>
        <dbReference type="ARBA" id="ARBA00023125"/>
    </source>
</evidence>
<dbReference type="InterPro" id="IPR013325">
    <property type="entry name" value="RNA_pol_sigma_r2"/>
</dbReference>
<evidence type="ECO:0000259" key="7">
    <source>
        <dbReference type="Pfam" id="PF04545"/>
    </source>
</evidence>
<dbReference type="SUPFAM" id="SSF88946">
    <property type="entry name" value="Sigma2 domain of RNA polymerase sigma factors"/>
    <property type="match status" value="1"/>
</dbReference>
<sequence length="202" mass="21558">MARGPQRVPAATLATVPGASPDEELAAGFARGDESCLAEAYRRWGTLVHTIASRSLGDPTEAEDVTQQVFVGAWHGRSGFAPDRGSLAGWLVGITRRKVADALAARARRARQAEQAGQAAAAAPGSGDPLCDLVVDRVLVLDELSALPEPQQQILRLAFYDDLTQAQIAQRLGLPLGTVKSHVRRSLERLRRRLEVDGGGAH</sequence>
<evidence type="ECO:0000256" key="3">
    <source>
        <dbReference type="ARBA" id="ARBA00023082"/>
    </source>
</evidence>
<dbReference type="InterPro" id="IPR013324">
    <property type="entry name" value="RNA_pol_sigma_r3/r4-like"/>
</dbReference>
<keyword evidence="3" id="KW-0731">Sigma factor</keyword>
<comment type="caution">
    <text evidence="8">The sequence shown here is derived from an EMBL/GenBank/DDBJ whole genome shotgun (WGS) entry which is preliminary data.</text>
</comment>
<comment type="similarity">
    <text evidence="1">Belongs to the sigma-70 factor family. ECF subfamily.</text>
</comment>
<organism evidence="8 9">
    <name type="scientific">Streptomyces thermolineatus</name>
    <dbReference type="NCBI Taxonomy" id="44033"/>
    <lineage>
        <taxon>Bacteria</taxon>
        <taxon>Bacillati</taxon>
        <taxon>Actinomycetota</taxon>
        <taxon>Actinomycetes</taxon>
        <taxon>Kitasatosporales</taxon>
        <taxon>Streptomycetaceae</taxon>
        <taxon>Streptomyces</taxon>
    </lineage>
</organism>
<keyword evidence="9" id="KW-1185">Reference proteome</keyword>
<dbReference type="Gene3D" id="1.10.10.10">
    <property type="entry name" value="Winged helix-like DNA-binding domain superfamily/Winged helix DNA-binding domain"/>
    <property type="match status" value="1"/>
</dbReference>
<dbReference type="Pfam" id="PF04542">
    <property type="entry name" value="Sigma70_r2"/>
    <property type="match status" value="1"/>
</dbReference>